<keyword evidence="3" id="KW-1185">Reference proteome</keyword>
<dbReference type="Proteomes" id="UP001501319">
    <property type="component" value="Unassembled WGS sequence"/>
</dbReference>
<proteinExistence type="predicted"/>
<comment type="caution">
    <text evidence="2">The sequence shown here is derived from an EMBL/GenBank/DDBJ whole genome shotgun (WGS) entry which is preliminary data.</text>
</comment>
<protein>
    <submittedName>
        <fullName evidence="2">Uncharacterized protein</fullName>
    </submittedName>
</protein>
<evidence type="ECO:0000256" key="1">
    <source>
        <dbReference type="SAM" id="MobiDB-lite"/>
    </source>
</evidence>
<gene>
    <name evidence="2" type="ORF">GCM10009744_06700</name>
</gene>
<feature type="region of interest" description="Disordered" evidence="1">
    <location>
        <begin position="1"/>
        <end position="62"/>
    </location>
</feature>
<accession>A0ABP4QUS9</accession>
<sequence>MPVRSSPSAARSCTAPTARSGPTAKTWTEDPVTEAHRDLTGEEDRPNSVASVINNGALKDSG</sequence>
<evidence type="ECO:0000313" key="3">
    <source>
        <dbReference type="Proteomes" id="UP001501319"/>
    </source>
</evidence>
<name>A0ABP4QUS9_9ACTN</name>
<feature type="compositionally biased region" description="Polar residues" evidence="1">
    <location>
        <begin position="1"/>
        <end position="17"/>
    </location>
</feature>
<dbReference type="EMBL" id="BAAANE010000002">
    <property type="protein sequence ID" value="GAA1622124.1"/>
    <property type="molecule type" value="Genomic_DNA"/>
</dbReference>
<evidence type="ECO:0000313" key="2">
    <source>
        <dbReference type="EMBL" id="GAA1622124.1"/>
    </source>
</evidence>
<reference evidence="3" key="1">
    <citation type="journal article" date="2019" name="Int. J. Syst. Evol. Microbiol.">
        <title>The Global Catalogue of Microorganisms (GCM) 10K type strain sequencing project: providing services to taxonomists for standard genome sequencing and annotation.</title>
        <authorList>
            <consortium name="The Broad Institute Genomics Platform"/>
            <consortium name="The Broad Institute Genome Sequencing Center for Infectious Disease"/>
            <person name="Wu L."/>
            <person name="Ma J."/>
        </authorList>
    </citation>
    <scope>NUCLEOTIDE SEQUENCE [LARGE SCALE GENOMIC DNA]</scope>
    <source>
        <strain evidence="3">JCM 14306</strain>
    </source>
</reference>
<feature type="compositionally biased region" description="Basic and acidic residues" evidence="1">
    <location>
        <begin position="33"/>
        <end position="46"/>
    </location>
</feature>
<organism evidence="2 3">
    <name type="scientific">Kribbella alba</name>
    <dbReference type="NCBI Taxonomy" id="190197"/>
    <lineage>
        <taxon>Bacteria</taxon>
        <taxon>Bacillati</taxon>
        <taxon>Actinomycetota</taxon>
        <taxon>Actinomycetes</taxon>
        <taxon>Propionibacteriales</taxon>
        <taxon>Kribbellaceae</taxon>
        <taxon>Kribbella</taxon>
    </lineage>
</organism>